<dbReference type="PANTHER" id="PTHR45644:SF56">
    <property type="entry name" value="AAA ATPASE, PUTATIVE (AFU_ORTHOLOGUE AFUA_2G12920)-RELATED"/>
    <property type="match status" value="1"/>
</dbReference>
<evidence type="ECO:0000259" key="6">
    <source>
        <dbReference type="SMART" id="SM00382"/>
    </source>
</evidence>
<dbReference type="Gene3D" id="1.10.8.60">
    <property type="match status" value="1"/>
</dbReference>
<keyword evidence="3" id="KW-1000">Mitochondrion outer membrane</keyword>
<proteinExistence type="predicted"/>
<feature type="domain" description="AAA+ ATPase" evidence="6">
    <location>
        <begin position="766"/>
        <end position="899"/>
    </location>
</feature>
<comment type="subcellular location">
    <subcellularLocation>
        <location evidence="1">Mitochondrion outer membrane</location>
        <topology evidence="1">Single-pass membrane protein</topology>
    </subcellularLocation>
</comment>
<evidence type="ECO:0000313" key="8">
    <source>
        <dbReference type="Proteomes" id="UP000275078"/>
    </source>
</evidence>
<dbReference type="InterPro" id="IPR056027">
    <property type="entry name" value="DUF7608"/>
</dbReference>
<dbReference type="EMBL" id="ML119650">
    <property type="protein sequence ID" value="RPA86172.1"/>
    <property type="molecule type" value="Genomic_DNA"/>
</dbReference>
<keyword evidence="3" id="KW-0496">Mitochondrion</keyword>
<feature type="region of interest" description="Disordered" evidence="5">
    <location>
        <begin position="171"/>
        <end position="195"/>
    </location>
</feature>
<accession>A0A3N4IJ56</accession>
<dbReference type="AlphaFoldDB" id="A0A3N4IJ56"/>
<dbReference type="PANTHER" id="PTHR45644">
    <property type="entry name" value="AAA ATPASE, PUTATIVE (AFU_ORTHOLOGUE AFUA_2G12920)-RELATED-RELATED"/>
    <property type="match status" value="1"/>
</dbReference>
<dbReference type="InterPro" id="IPR003959">
    <property type="entry name" value="ATPase_AAA_core"/>
</dbReference>
<keyword evidence="2" id="KW-0547">Nucleotide-binding</keyword>
<evidence type="ECO:0000256" key="1">
    <source>
        <dbReference type="ARBA" id="ARBA00004572"/>
    </source>
</evidence>
<dbReference type="SUPFAM" id="SSF52540">
    <property type="entry name" value="P-loop containing nucleoside triphosphate hydrolases"/>
    <property type="match status" value="1"/>
</dbReference>
<keyword evidence="8" id="KW-1185">Reference proteome</keyword>
<feature type="compositionally biased region" description="Polar residues" evidence="5">
    <location>
        <begin position="174"/>
        <end position="188"/>
    </location>
</feature>
<dbReference type="GO" id="GO:0005741">
    <property type="term" value="C:mitochondrial outer membrane"/>
    <property type="evidence" value="ECO:0007669"/>
    <property type="project" value="UniProtKB-SubCell"/>
</dbReference>
<evidence type="ECO:0000256" key="4">
    <source>
        <dbReference type="ARBA" id="ARBA00022840"/>
    </source>
</evidence>
<name>A0A3N4IJ56_ASCIM</name>
<feature type="compositionally biased region" description="Acidic residues" evidence="5">
    <location>
        <begin position="351"/>
        <end position="368"/>
    </location>
</feature>
<gene>
    <name evidence="7" type="ORF">BJ508DRAFT_411365</name>
</gene>
<dbReference type="Proteomes" id="UP000275078">
    <property type="component" value="Unassembled WGS sequence"/>
</dbReference>
<dbReference type="Gene3D" id="3.40.50.300">
    <property type="entry name" value="P-loop containing nucleotide triphosphate hydrolases"/>
    <property type="match status" value="1"/>
</dbReference>
<dbReference type="InterPro" id="IPR027417">
    <property type="entry name" value="P-loop_NTPase"/>
</dbReference>
<dbReference type="Pfam" id="PF24581">
    <property type="entry name" value="DUF7608"/>
    <property type="match status" value="1"/>
</dbReference>
<reference evidence="7 8" key="1">
    <citation type="journal article" date="2018" name="Nat. Ecol. Evol.">
        <title>Pezizomycetes genomes reveal the molecular basis of ectomycorrhizal truffle lifestyle.</title>
        <authorList>
            <person name="Murat C."/>
            <person name="Payen T."/>
            <person name="Noel B."/>
            <person name="Kuo A."/>
            <person name="Morin E."/>
            <person name="Chen J."/>
            <person name="Kohler A."/>
            <person name="Krizsan K."/>
            <person name="Balestrini R."/>
            <person name="Da Silva C."/>
            <person name="Montanini B."/>
            <person name="Hainaut M."/>
            <person name="Levati E."/>
            <person name="Barry K.W."/>
            <person name="Belfiori B."/>
            <person name="Cichocki N."/>
            <person name="Clum A."/>
            <person name="Dockter R.B."/>
            <person name="Fauchery L."/>
            <person name="Guy J."/>
            <person name="Iotti M."/>
            <person name="Le Tacon F."/>
            <person name="Lindquist E.A."/>
            <person name="Lipzen A."/>
            <person name="Malagnac F."/>
            <person name="Mello A."/>
            <person name="Molinier V."/>
            <person name="Miyauchi S."/>
            <person name="Poulain J."/>
            <person name="Riccioni C."/>
            <person name="Rubini A."/>
            <person name="Sitrit Y."/>
            <person name="Splivallo R."/>
            <person name="Traeger S."/>
            <person name="Wang M."/>
            <person name="Zifcakova L."/>
            <person name="Wipf D."/>
            <person name="Zambonelli A."/>
            <person name="Paolocci F."/>
            <person name="Nowrousian M."/>
            <person name="Ottonello S."/>
            <person name="Baldrian P."/>
            <person name="Spatafora J.W."/>
            <person name="Henrissat B."/>
            <person name="Nagy L.G."/>
            <person name="Aury J.M."/>
            <person name="Wincker P."/>
            <person name="Grigoriev I.V."/>
            <person name="Bonfante P."/>
            <person name="Martin F.M."/>
        </authorList>
    </citation>
    <scope>NUCLEOTIDE SEQUENCE [LARGE SCALE GENOMIC DNA]</scope>
    <source>
        <strain evidence="7 8">RN42</strain>
    </source>
</reference>
<dbReference type="OrthoDB" id="39734at2759"/>
<dbReference type="InterPro" id="IPR041569">
    <property type="entry name" value="AAA_lid_3"/>
</dbReference>
<dbReference type="InterPro" id="IPR003593">
    <property type="entry name" value="AAA+_ATPase"/>
</dbReference>
<evidence type="ECO:0000313" key="7">
    <source>
        <dbReference type="EMBL" id="RPA86172.1"/>
    </source>
</evidence>
<organism evidence="7 8">
    <name type="scientific">Ascobolus immersus RN42</name>
    <dbReference type="NCBI Taxonomy" id="1160509"/>
    <lineage>
        <taxon>Eukaryota</taxon>
        <taxon>Fungi</taxon>
        <taxon>Dikarya</taxon>
        <taxon>Ascomycota</taxon>
        <taxon>Pezizomycotina</taxon>
        <taxon>Pezizomycetes</taxon>
        <taxon>Pezizales</taxon>
        <taxon>Ascobolaceae</taxon>
        <taxon>Ascobolus</taxon>
    </lineage>
</organism>
<dbReference type="Pfam" id="PF00004">
    <property type="entry name" value="AAA"/>
    <property type="match status" value="1"/>
</dbReference>
<evidence type="ECO:0000256" key="2">
    <source>
        <dbReference type="ARBA" id="ARBA00022741"/>
    </source>
</evidence>
<evidence type="ECO:0000256" key="3">
    <source>
        <dbReference type="ARBA" id="ARBA00022787"/>
    </source>
</evidence>
<dbReference type="InterPro" id="IPR051701">
    <property type="entry name" value="Mito_OM_Translocase_MSP1"/>
</dbReference>
<dbReference type="GO" id="GO:0016887">
    <property type="term" value="F:ATP hydrolysis activity"/>
    <property type="evidence" value="ECO:0007669"/>
    <property type="project" value="InterPro"/>
</dbReference>
<feature type="region of interest" description="Disordered" evidence="5">
    <location>
        <begin position="95"/>
        <end position="130"/>
    </location>
</feature>
<dbReference type="STRING" id="1160509.A0A3N4IJ56"/>
<dbReference type="SMART" id="SM00382">
    <property type="entry name" value="AAA"/>
    <property type="match status" value="1"/>
</dbReference>
<dbReference type="CDD" id="cd19481">
    <property type="entry name" value="RecA-like_protease"/>
    <property type="match status" value="1"/>
</dbReference>
<feature type="region of interest" description="Disordered" evidence="5">
    <location>
        <begin position="346"/>
        <end position="374"/>
    </location>
</feature>
<dbReference type="GO" id="GO:0005524">
    <property type="term" value="F:ATP binding"/>
    <property type="evidence" value="ECO:0007669"/>
    <property type="project" value="UniProtKB-KW"/>
</dbReference>
<dbReference type="Pfam" id="PF17862">
    <property type="entry name" value="AAA_lid_3"/>
    <property type="match status" value="1"/>
</dbReference>
<sequence length="1039" mass="113501">MSFAARQALNRLQLSSRLVQAKRIQPLTSILQYRQIQQTSILLSTPNAQSSESQEHSTQIFPTVPVNSTTQAVSNSNPDEPIPTFQELAGVPEAGSENVDELGGEARQTKGRGRPVGSKGRTRLVPKPKELPKPEIPTWFYDNGVFLREQALWSDPSSELVIIDDGVKEESGAAKQSETVEQPASTEASEPEGTGLLTKESEVKIPTATKVETTKVVEQVEVKEETKTTEDSELPANKYRLSKAVWNEIIAHVRVGLLLPKASSGDNFASVKSHSILHCPKEGGVYFLDSISEKVARAIDADLVRIDAQDLEEIVGDYLGATRSIGSSSISASAVRNLAYDTQTVMRNREEEEQQEEEDDAEEYDDENPNSMAMSAPPKFQLTGKLQELLQNSGIAAAAVIAPVGFAGFPPPPTMSTKLPSDASSERKIAAVMTAFIEAAMTKRDPTFQSPPTLAADGTFTVVEEAFRDEATPKPDNDATKVAVGPTIIQIRDYLELERTDLGAVILRIFHEIVLRKRKEGIPILVIGTTSSSEESDKLTKSGIRGLQTDPEDSLERSIVVPPPFVGEDNAVFLEDSVRRTIEVNIRHLREVVRRRGKEASIPLTLQIDDETAAAQIPGIDETVWAFDRVHRLALVAIGEHANTGSLDGCITLDVVKKACDILEQSDNAKFKWGEEERKIRKETGIDDFEDPEAESPGALKLKKISKSCNTHEKKLLGGVINPEALHVNFASVQAPPETIEALKTLTSLSLIRPDAFSYGVLSTDRIPGVLLYGPPGTGKTLLAKAVAKESGATVLEVSGSEIFDMYVGEGEKNVKAIFSLAQKLSPCVVFIDEADALFGSRHGHSSRTAHREIINQFLKEWADFKSSAFIMVATNRPSDLDDAVLRRLPRRILLDLPTVKDREEILRIHLASEQLDPSVDIPGIAKQTPLFSGSDLKNVCVTAALNCVREENAAHKATGAPYPAKRTLTKAHFDKALEVISASVAEDMGTLTEIRKFDEKFGERNGRKGKKGKVWGFGDMHLGENAVVEEARVRKDSA</sequence>
<evidence type="ECO:0000256" key="5">
    <source>
        <dbReference type="SAM" id="MobiDB-lite"/>
    </source>
</evidence>
<keyword evidence="3" id="KW-0472">Membrane</keyword>
<keyword evidence="4" id="KW-0067">ATP-binding</keyword>
<protein>
    <submittedName>
        <fullName evidence="7">AAA-domain-containing protein</fullName>
    </submittedName>
</protein>